<keyword evidence="2" id="KW-0812">Transmembrane</keyword>
<reference evidence="4" key="2">
    <citation type="submission" date="2015-06" db="UniProtKB">
        <authorList>
            <consortium name="EnsemblProtists"/>
        </authorList>
    </citation>
    <scope>IDENTIFICATION</scope>
    <source>
        <strain evidence="4">Pr102</strain>
    </source>
</reference>
<dbReference type="HOGENOM" id="CLU_027310_0_0_1"/>
<dbReference type="VEuPathDB" id="FungiDB:KRP23_1326"/>
<dbReference type="InterPro" id="IPR050879">
    <property type="entry name" value="Acyltransferase_3"/>
</dbReference>
<dbReference type="VEuPathDB" id="FungiDB:KRP23_1325"/>
<dbReference type="InParanoid" id="H3HCW4"/>
<dbReference type="GO" id="GO:0016747">
    <property type="term" value="F:acyltransferase activity, transferring groups other than amino-acyl groups"/>
    <property type="evidence" value="ECO:0007669"/>
    <property type="project" value="InterPro"/>
</dbReference>
<evidence type="ECO:0000313" key="4">
    <source>
        <dbReference type="EnsemblProtists" id="Phyra95567"/>
    </source>
</evidence>
<evidence type="ECO:0000256" key="1">
    <source>
        <dbReference type="SAM" id="MobiDB-lite"/>
    </source>
</evidence>
<dbReference type="InterPro" id="IPR002656">
    <property type="entry name" value="Acyl_transf_3_dom"/>
</dbReference>
<dbReference type="STRING" id="164328.H3HCW4"/>
<keyword evidence="5" id="KW-1185">Reference proteome</keyword>
<dbReference type="PANTHER" id="PTHR23028:SF53">
    <property type="entry name" value="ACYL_TRANSF_3 DOMAIN-CONTAINING PROTEIN"/>
    <property type="match status" value="1"/>
</dbReference>
<dbReference type="EMBL" id="DS566041">
    <property type="status" value="NOT_ANNOTATED_CDS"/>
    <property type="molecule type" value="Genomic_DNA"/>
</dbReference>
<feature type="domain" description="Acyltransferase 3" evidence="3">
    <location>
        <begin position="79"/>
        <end position="362"/>
    </location>
</feature>
<feature type="transmembrane region" description="Helical" evidence="2">
    <location>
        <begin position="212"/>
        <end position="233"/>
    </location>
</feature>
<feature type="transmembrane region" description="Helical" evidence="2">
    <location>
        <begin position="280"/>
        <end position="303"/>
    </location>
</feature>
<evidence type="ECO:0000313" key="5">
    <source>
        <dbReference type="Proteomes" id="UP000005238"/>
    </source>
</evidence>
<evidence type="ECO:0000256" key="2">
    <source>
        <dbReference type="SAM" id="Phobius"/>
    </source>
</evidence>
<feature type="region of interest" description="Disordered" evidence="1">
    <location>
        <begin position="1"/>
        <end position="43"/>
    </location>
</feature>
<dbReference type="Proteomes" id="UP000005238">
    <property type="component" value="Unassembled WGS sequence"/>
</dbReference>
<dbReference type="GO" id="GO:0016020">
    <property type="term" value="C:membrane"/>
    <property type="evidence" value="ECO:0000318"/>
    <property type="project" value="GO_Central"/>
</dbReference>
<feature type="transmembrane region" description="Helical" evidence="2">
    <location>
        <begin position="567"/>
        <end position="587"/>
    </location>
</feature>
<dbReference type="Pfam" id="PF01757">
    <property type="entry name" value="Acyl_transf_3"/>
    <property type="match status" value="1"/>
</dbReference>
<evidence type="ECO:0000259" key="3">
    <source>
        <dbReference type="Pfam" id="PF01757"/>
    </source>
</evidence>
<keyword evidence="2" id="KW-0472">Membrane</keyword>
<dbReference type="EnsemblProtists" id="Phyra95567">
    <property type="protein sequence ID" value="Phyra95567"/>
    <property type="gene ID" value="Phyra95567"/>
</dbReference>
<protein>
    <recommendedName>
        <fullName evidence="3">Acyltransferase 3 domain-containing protein</fullName>
    </recommendedName>
</protein>
<proteinExistence type="predicted"/>
<feature type="transmembrane region" description="Helical" evidence="2">
    <location>
        <begin position="315"/>
        <end position="333"/>
    </location>
</feature>
<reference evidence="5" key="1">
    <citation type="journal article" date="2006" name="Science">
        <title>Phytophthora genome sequences uncover evolutionary origins and mechanisms of pathogenesis.</title>
        <authorList>
            <person name="Tyler B.M."/>
            <person name="Tripathy S."/>
            <person name="Zhang X."/>
            <person name="Dehal P."/>
            <person name="Jiang R.H."/>
            <person name="Aerts A."/>
            <person name="Arredondo F.D."/>
            <person name="Baxter L."/>
            <person name="Bensasson D."/>
            <person name="Beynon J.L."/>
            <person name="Chapman J."/>
            <person name="Damasceno C.M."/>
            <person name="Dorrance A.E."/>
            <person name="Dou D."/>
            <person name="Dickerman A.W."/>
            <person name="Dubchak I.L."/>
            <person name="Garbelotto M."/>
            <person name="Gijzen M."/>
            <person name="Gordon S.G."/>
            <person name="Govers F."/>
            <person name="Grunwald N.J."/>
            <person name="Huang W."/>
            <person name="Ivors K.L."/>
            <person name="Jones R.W."/>
            <person name="Kamoun S."/>
            <person name="Krampis K."/>
            <person name="Lamour K.H."/>
            <person name="Lee M.K."/>
            <person name="McDonald W.H."/>
            <person name="Medina M."/>
            <person name="Meijer H.J."/>
            <person name="Nordberg E.K."/>
            <person name="Maclean D.J."/>
            <person name="Ospina-Giraldo M.D."/>
            <person name="Morris P.F."/>
            <person name="Phuntumart V."/>
            <person name="Putnam N.H."/>
            <person name="Rash S."/>
            <person name="Rose J.K."/>
            <person name="Sakihama Y."/>
            <person name="Salamov A.A."/>
            <person name="Savidor A."/>
            <person name="Scheuring C.F."/>
            <person name="Smith B.M."/>
            <person name="Sobral B.W."/>
            <person name="Terry A."/>
            <person name="Torto-Alalibo T.A."/>
            <person name="Win J."/>
            <person name="Xu Z."/>
            <person name="Zhang H."/>
            <person name="Grigoriev I.V."/>
            <person name="Rokhsar D.S."/>
            <person name="Boore J.L."/>
        </authorList>
    </citation>
    <scope>NUCLEOTIDE SEQUENCE [LARGE SCALE GENOMIC DNA]</scope>
    <source>
        <strain evidence="5">Pr102</strain>
    </source>
</reference>
<feature type="compositionally biased region" description="Basic and acidic residues" evidence="1">
    <location>
        <begin position="21"/>
        <end position="31"/>
    </location>
</feature>
<dbReference type="GO" id="GO:0000271">
    <property type="term" value="P:polysaccharide biosynthetic process"/>
    <property type="evidence" value="ECO:0000318"/>
    <property type="project" value="GO_Central"/>
</dbReference>
<feature type="transmembrane region" description="Helical" evidence="2">
    <location>
        <begin position="345"/>
        <end position="364"/>
    </location>
</feature>
<keyword evidence="2" id="KW-1133">Transmembrane helix</keyword>
<dbReference type="PANTHER" id="PTHR23028">
    <property type="entry name" value="ACETYLTRANSFERASE"/>
    <property type="match status" value="1"/>
</dbReference>
<dbReference type="VEuPathDB" id="FungiDB:KRP22_1307"/>
<dbReference type="eggNOG" id="ENOG502SIT9">
    <property type="taxonomic scope" value="Eukaryota"/>
</dbReference>
<feature type="transmembrane region" description="Helical" evidence="2">
    <location>
        <begin position="184"/>
        <end position="205"/>
    </location>
</feature>
<dbReference type="VEuPathDB" id="FungiDB:KRP22_1308"/>
<feature type="transmembrane region" description="Helical" evidence="2">
    <location>
        <begin position="155"/>
        <end position="172"/>
    </location>
</feature>
<feature type="transmembrane region" description="Helical" evidence="2">
    <location>
        <begin position="376"/>
        <end position="394"/>
    </location>
</feature>
<dbReference type="AlphaFoldDB" id="H3HCW4"/>
<feature type="compositionally biased region" description="Polar residues" evidence="1">
    <location>
        <begin position="1"/>
        <end position="10"/>
    </location>
</feature>
<name>H3HCW4_PHYRM</name>
<feature type="transmembrane region" description="Helical" evidence="2">
    <location>
        <begin position="625"/>
        <end position="644"/>
    </location>
</feature>
<organism evidence="4 5">
    <name type="scientific">Phytophthora ramorum</name>
    <name type="common">Sudden oak death agent</name>
    <dbReference type="NCBI Taxonomy" id="164328"/>
    <lineage>
        <taxon>Eukaryota</taxon>
        <taxon>Sar</taxon>
        <taxon>Stramenopiles</taxon>
        <taxon>Oomycota</taxon>
        <taxon>Peronosporomycetes</taxon>
        <taxon>Peronosporales</taxon>
        <taxon>Peronosporaceae</taxon>
        <taxon>Phytophthora</taxon>
    </lineage>
</organism>
<sequence>MLRDTTSGLPSQHFVASPAEATERSATRSSDEETLLSTSGADDQTIEVGIQDAKAKSLTNASLDTKKASSSPPPQTKVLFLDGLRGIAAMLVVVQHSEGFYKDLHFGSFAVDIFFVLSSFLLTWIFMKKSMKLLAQGASLRTWGFMLADYFQKRFFRVYPLFAVTVVDYDIFKTLTFEYDHRYHVLWTLPLEIAYYFVIPAFVLLVLGVRRFWWLGAVPLFLWTVSQGIYVYRASHMPLQPHLSTFVTGSLAAVVFVKLDMWMKKTDLQFRWWHTLLLRVAEGLAIAMTLSVCFRGILFDWVAANPAPPPKGFPYTSAFLGVIIIVEMIRPSWVSTTFEWNVFRYWGKISFSVYLLHTFIILNPTLNQQPNLFDRLVSRFVLIQLLAMTTYYLVEYPSQLMAQRISRTLAALEKEGELPRFTCMERINAKNSSMKGERLPLLPRASTVEDARLRNLGKRVKLHSKRLRQFWPRIAAYLTPQDVASLGSSSRRLQRLMDNDRVWCGIYNKTRFDAELPTKEKLRRVVGSTDILHARYVHDPTNALQLRLRESEREVFRLELRQHKMRSVVWMNVPLVLALCCLSVWSYNILRGAGSGSSQPVPVNPVKSAAVMLAEFVAWTSPLQVAHSFLVLAILLFNIVLVAWKKRDYARELAAFLPSY</sequence>
<feature type="transmembrane region" description="Helical" evidence="2">
    <location>
        <begin position="106"/>
        <end position="127"/>
    </location>
</feature>
<accession>H3HCW4</accession>
<feature type="transmembrane region" description="Helical" evidence="2">
    <location>
        <begin position="239"/>
        <end position="259"/>
    </location>
</feature>